<dbReference type="Pfam" id="PF00440">
    <property type="entry name" value="TetR_N"/>
    <property type="match status" value="1"/>
</dbReference>
<proteinExistence type="predicted"/>
<keyword evidence="1 2" id="KW-0238">DNA-binding</keyword>
<dbReference type="SUPFAM" id="SSF46689">
    <property type="entry name" value="Homeodomain-like"/>
    <property type="match status" value="1"/>
</dbReference>
<dbReference type="AlphaFoldDB" id="A0AAW9NK29"/>
<keyword evidence="5" id="KW-1185">Reference proteome</keyword>
<evidence type="ECO:0000259" key="3">
    <source>
        <dbReference type="PROSITE" id="PS50977"/>
    </source>
</evidence>
<feature type="domain" description="HTH tetR-type" evidence="3">
    <location>
        <begin position="5"/>
        <end position="65"/>
    </location>
</feature>
<dbReference type="Gene3D" id="1.10.357.10">
    <property type="entry name" value="Tetracycline Repressor, domain 2"/>
    <property type="match status" value="1"/>
</dbReference>
<dbReference type="PANTHER" id="PTHR43479:SF11">
    <property type="entry name" value="ACREF_ENVCD OPERON REPRESSOR-RELATED"/>
    <property type="match status" value="1"/>
</dbReference>
<dbReference type="EMBL" id="JARSFG010000007">
    <property type="protein sequence ID" value="MEC1177780.1"/>
    <property type="molecule type" value="Genomic_DNA"/>
</dbReference>
<feature type="DNA-binding region" description="H-T-H motif" evidence="2">
    <location>
        <begin position="28"/>
        <end position="47"/>
    </location>
</feature>
<dbReference type="Proteomes" id="UP001344888">
    <property type="component" value="Unassembled WGS sequence"/>
</dbReference>
<protein>
    <submittedName>
        <fullName evidence="4">TetR/AcrR family transcriptional regulator</fullName>
    </submittedName>
</protein>
<evidence type="ECO:0000313" key="4">
    <source>
        <dbReference type="EMBL" id="MEC1177780.1"/>
    </source>
</evidence>
<organism evidence="4 5">
    <name type="scientific">Metasolibacillus meyeri</name>
    <dbReference type="NCBI Taxonomy" id="1071052"/>
    <lineage>
        <taxon>Bacteria</taxon>
        <taxon>Bacillati</taxon>
        <taxon>Bacillota</taxon>
        <taxon>Bacilli</taxon>
        <taxon>Bacillales</taxon>
        <taxon>Caryophanaceae</taxon>
        <taxon>Metasolibacillus</taxon>
    </lineage>
</organism>
<sequence length="193" mass="22866">MKKGEETKKNIIEQSLRLFSSQGYEETALKDIAVSVNIKTPSIYAYFESKQNLFEEIVNYVIEDYLQFIDKQALIIEKFPTEQKLHHILQELNKYYYMNDKGLFLKRYGIYPPEKFKELITLKNKKVENEIRALIFSILTGNKEENLIDSEAVATCFMTILDGMLYNLMNYSYDEYESRLAITWSVFWRGIKN</sequence>
<dbReference type="InterPro" id="IPR009057">
    <property type="entry name" value="Homeodomain-like_sf"/>
</dbReference>
<dbReference type="InterPro" id="IPR050624">
    <property type="entry name" value="HTH-type_Tx_Regulator"/>
</dbReference>
<dbReference type="PROSITE" id="PS50977">
    <property type="entry name" value="HTH_TETR_2"/>
    <property type="match status" value="1"/>
</dbReference>
<dbReference type="InterPro" id="IPR001647">
    <property type="entry name" value="HTH_TetR"/>
</dbReference>
<dbReference type="Gene3D" id="1.10.10.60">
    <property type="entry name" value="Homeodomain-like"/>
    <property type="match status" value="1"/>
</dbReference>
<accession>A0AAW9NK29</accession>
<evidence type="ECO:0000313" key="5">
    <source>
        <dbReference type="Proteomes" id="UP001344888"/>
    </source>
</evidence>
<dbReference type="GO" id="GO:0003677">
    <property type="term" value="F:DNA binding"/>
    <property type="evidence" value="ECO:0007669"/>
    <property type="project" value="UniProtKB-UniRule"/>
</dbReference>
<name>A0AAW9NK29_9BACL</name>
<dbReference type="RefSeq" id="WP_326122244.1">
    <property type="nucleotide sequence ID" value="NZ_JARSFG010000007.1"/>
</dbReference>
<dbReference type="PANTHER" id="PTHR43479">
    <property type="entry name" value="ACREF/ENVCD OPERON REPRESSOR-RELATED"/>
    <property type="match status" value="1"/>
</dbReference>
<dbReference type="PRINTS" id="PR00455">
    <property type="entry name" value="HTHTETR"/>
</dbReference>
<evidence type="ECO:0000256" key="2">
    <source>
        <dbReference type="PROSITE-ProRule" id="PRU00335"/>
    </source>
</evidence>
<comment type="caution">
    <text evidence="4">The sequence shown here is derived from an EMBL/GenBank/DDBJ whole genome shotgun (WGS) entry which is preliminary data.</text>
</comment>
<gene>
    <name evidence="4" type="ORF">P9B03_04725</name>
</gene>
<evidence type="ECO:0000256" key="1">
    <source>
        <dbReference type="ARBA" id="ARBA00023125"/>
    </source>
</evidence>
<reference evidence="4 5" key="1">
    <citation type="submission" date="2023-03" db="EMBL/GenBank/DDBJ databases">
        <title>Bacillus Genome Sequencing.</title>
        <authorList>
            <person name="Dunlap C."/>
        </authorList>
    </citation>
    <scope>NUCLEOTIDE SEQUENCE [LARGE SCALE GENOMIC DNA]</scope>
    <source>
        <strain evidence="4 5">B-59205</strain>
    </source>
</reference>